<dbReference type="Proteomes" id="UP000297229">
    <property type="component" value="Unassembled WGS sequence"/>
</dbReference>
<dbReference type="EMBL" id="PQXM01000118">
    <property type="protein sequence ID" value="TGO77182.1"/>
    <property type="molecule type" value="Genomic_DNA"/>
</dbReference>
<organism evidence="1 2">
    <name type="scientific">Botrytis elliptica</name>
    <dbReference type="NCBI Taxonomy" id="278938"/>
    <lineage>
        <taxon>Eukaryota</taxon>
        <taxon>Fungi</taxon>
        <taxon>Dikarya</taxon>
        <taxon>Ascomycota</taxon>
        <taxon>Pezizomycotina</taxon>
        <taxon>Leotiomycetes</taxon>
        <taxon>Helotiales</taxon>
        <taxon>Sclerotiniaceae</taxon>
        <taxon>Botrytis</taxon>
    </lineage>
</organism>
<keyword evidence="2" id="KW-1185">Reference proteome</keyword>
<evidence type="ECO:0000313" key="2">
    <source>
        <dbReference type="Proteomes" id="UP000297229"/>
    </source>
</evidence>
<name>A0A4Z1K142_9HELO</name>
<comment type="caution">
    <text evidence="1">The sequence shown here is derived from an EMBL/GenBank/DDBJ whole genome shotgun (WGS) entry which is preliminary data.</text>
</comment>
<sequence>MGEPPAAVQIATVLCARRVEITDISAGQIVSAFKSQAGRNQLEREKAAREDFGHGLLTKRTTMSIIKNGISIYRCKFKINDGNGAGPETTY</sequence>
<gene>
    <name evidence="1" type="ORF">BELL_0119g00090</name>
</gene>
<proteinExistence type="predicted"/>
<accession>A0A4Z1K142</accession>
<protein>
    <submittedName>
        <fullName evidence="1">Uncharacterized protein</fullName>
    </submittedName>
</protein>
<reference evidence="1 2" key="1">
    <citation type="submission" date="2017-12" db="EMBL/GenBank/DDBJ databases">
        <title>Comparative genomics of Botrytis spp.</title>
        <authorList>
            <person name="Valero-Jimenez C.A."/>
            <person name="Tapia P."/>
            <person name="Veloso J."/>
            <person name="Silva-Moreno E."/>
            <person name="Staats M."/>
            <person name="Valdes J.H."/>
            <person name="Van Kan J.A.L."/>
        </authorList>
    </citation>
    <scope>NUCLEOTIDE SEQUENCE [LARGE SCALE GENOMIC DNA]</scope>
    <source>
        <strain evidence="1 2">Be9601</strain>
    </source>
</reference>
<evidence type="ECO:0000313" key="1">
    <source>
        <dbReference type="EMBL" id="TGO77182.1"/>
    </source>
</evidence>
<dbReference type="AlphaFoldDB" id="A0A4Z1K142"/>